<dbReference type="EMBL" id="CADCTR010001981">
    <property type="protein sequence ID" value="CAA9324182.1"/>
    <property type="molecule type" value="Genomic_DNA"/>
</dbReference>
<sequence length="33" mass="3478">VLSMAAEATHVQSSEREAAVEFLGTMSGEGREP</sequence>
<organism evidence="2">
    <name type="scientific">uncultured Chloroflexia bacterium</name>
    <dbReference type="NCBI Taxonomy" id="1672391"/>
    <lineage>
        <taxon>Bacteria</taxon>
        <taxon>Bacillati</taxon>
        <taxon>Chloroflexota</taxon>
        <taxon>Chloroflexia</taxon>
        <taxon>environmental samples</taxon>
    </lineage>
</organism>
<proteinExistence type="predicted"/>
<protein>
    <submittedName>
        <fullName evidence="2">Uncharacterized protein</fullName>
    </submittedName>
</protein>
<feature type="region of interest" description="Disordered" evidence="1">
    <location>
        <begin position="1"/>
        <end position="33"/>
    </location>
</feature>
<accession>A0A6J4L696</accession>
<gene>
    <name evidence="2" type="ORF">AVDCRST_MAG93-5891</name>
</gene>
<evidence type="ECO:0000313" key="2">
    <source>
        <dbReference type="EMBL" id="CAA9324182.1"/>
    </source>
</evidence>
<name>A0A6J4L696_9CHLR</name>
<dbReference type="AlphaFoldDB" id="A0A6J4L696"/>
<evidence type="ECO:0000256" key="1">
    <source>
        <dbReference type="SAM" id="MobiDB-lite"/>
    </source>
</evidence>
<reference evidence="2" key="1">
    <citation type="submission" date="2020-02" db="EMBL/GenBank/DDBJ databases">
        <authorList>
            <person name="Meier V. D."/>
        </authorList>
    </citation>
    <scope>NUCLEOTIDE SEQUENCE</scope>
    <source>
        <strain evidence="2">AVDCRST_MAG93</strain>
    </source>
</reference>
<feature type="non-terminal residue" evidence="2">
    <location>
        <position position="1"/>
    </location>
</feature>